<dbReference type="STRING" id="1619050.UX20_C0038G0004"/>
<organism evidence="1 2">
    <name type="scientific">Candidatus Magasanikbacteria bacterium GW2011_GWC2_45_8</name>
    <dbReference type="NCBI Taxonomy" id="1619050"/>
    <lineage>
        <taxon>Bacteria</taxon>
        <taxon>Candidatus Magasanikiibacteriota</taxon>
    </lineage>
</organism>
<dbReference type="AlphaFoldDB" id="A0A0G1MXC6"/>
<dbReference type="Proteomes" id="UP000034911">
    <property type="component" value="Unassembled WGS sequence"/>
</dbReference>
<reference evidence="1 2" key="1">
    <citation type="journal article" date="2015" name="Nature">
        <title>rRNA introns, odd ribosomes, and small enigmatic genomes across a large radiation of phyla.</title>
        <authorList>
            <person name="Brown C.T."/>
            <person name="Hug L.A."/>
            <person name="Thomas B.C."/>
            <person name="Sharon I."/>
            <person name="Castelle C.J."/>
            <person name="Singh A."/>
            <person name="Wilkins M.J."/>
            <person name="Williams K.H."/>
            <person name="Banfield J.F."/>
        </authorList>
    </citation>
    <scope>NUCLEOTIDE SEQUENCE [LARGE SCALE GENOMIC DNA]</scope>
</reference>
<name>A0A0G1MXC6_9BACT</name>
<proteinExistence type="predicted"/>
<sequence>MDKETKIGDNKFSDLGVEIEAKINRRVERDQEFRRGVLNLLKRHALVEKEEFVQLEACI</sequence>
<evidence type="ECO:0000313" key="1">
    <source>
        <dbReference type="EMBL" id="KKU12889.1"/>
    </source>
</evidence>
<comment type="caution">
    <text evidence="1">The sequence shown here is derived from an EMBL/GenBank/DDBJ whole genome shotgun (WGS) entry which is preliminary data.</text>
</comment>
<dbReference type="EMBL" id="LCLH01000038">
    <property type="protein sequence ID" value="KKU12889.1"/>
    <property type="molecule type" value="Genomic_DNA"/>
</dbReference>
<protein>
    <submittedName>
        <fullName evidence="1">Uncharacterized protein</fullName>
    </submittedName>
</protein>
<evidence type="ECO:0000313" key="2">
    <source>
        <dbReference type="Proteomes" id="UP000034911"/>
    </source>
</evidence>
<accession>A0A0G1MXC6</accession>
<gene>
    <name evidence="1" type="ORF">UX20_C0038G0004</name>
</gene>